<sequence>MGIDMPARTWIIGIVTASLTTAALLAQAAPAHYYKWQGDSRIVCAQTSPGPGWTRLKGHFVKSDCSI</sequence>
<accession>A0A3M5P7V9</accession>
<evidence type="ECO:0000313" key="1">
    <source>
        <dbReference type="EMBL" id="RMT80103.1"/>
    </source>
</evidence>
<gene>
    <name evidence="1" type="ORF">ALP40_01033</name>
</gene>
<name>A0A3M5P7V9_PSEVI</name>
<comment type="caution">
    <text evidence="1">The sequence shown here is derived from an EMBL/GenBank/DDBJ whole genome shotgun (WGS) entry which is preliminary data.</text>
</comment>
<dbReference type="EMBL" id="RBTP01000048">
    <property type="protein sequence ID" value="RMT80103.1"/>
    <property type="molecule type" value="Genomic_DNA"/>
</dbReference>
<evidence type="ECO:0000313" key="2">
    <source>
        <dbReference type="Proteomes" id="UP000273854"/>
    </source>
</evidence>
<protein>
    <submittedName>
        <fullName evidence="1">Uncharacterized protein</fullName>
    </submittedName>
</protein>
<proteinExistence type="predicted"/>
<organism evidence="1 2">
    <name type="scientific">Pseudomonas viridiflava</name>
    <name type="common">Phytomonas viridiflava</name>
    <dbReference type="NCBI Taxonomy" id="33069"/>
    <lineage>
        <taxon>Bacteria</taxon>
        <taxon>Pseudomonadati</taxon>
        <taxon>Pseudomonadota</taxon>
        <taxon>Gammaproteobacteria</taxon>
        <taxon>Pseudomonadales</taxon>
        <taxon>Pseudomonadaceae</taxon>
        <taxon>Pseudomonas</taxon>
    </lineage>
</organism>
<reference evidence="1 2" key="1">
    <citation type="submission" date="2018-08" db="EMBL/GenBank/DDBJ databases">
        <title>Recombination of ecologically and evolutionarily significant loci maintains genetic cohesion in the Pseudomonas syringae species complex.</title>
        <authorList>
            <person name="Dillon M."/>
            <person name="Thakur S."/>
            <person name="Almeida R.N.D."/>
            <person name="Weir B.S."/>
            <person name="Guttman D.S."/>
        </authorList>
    </citation>
    <scope>NUCLEOTIDE SEQUENCE [LARGE SCALE GENOMIC DNA]</scope>
    <source>
        <strain evidence="1 2">ICMP 19473</strain>
    </source>
</reference>
<dbReference type="Proteomes" id="UP000273854">
    <property type="component" value="Unassembled WGS sequence"/>
</dbReference>
<dbReference type="AlphaFoldDB" id="A0A3M5P7V9"/>